<evidence type="ECO:0000313" key="15">
    <source>
        <dbReference type="Proteomes" id="UP000703590"/>
    </source>
</evidence>
<evidence type="ECO:0000313" key="14">
    <source>
        <dbReference type="EMBL" id="MBN2963165.1"/>
    </source>
</evidence>
<keyword evidence="8 12" id="KW-1133">Transmembrane helix</keyword>
<evidence type="ECO:0000256" key="5">
    <source>
        <dbReference type="ARBA" id="ARBA00022692"/>
    </source>
</evidence>
<reference evidence="14" key="1">
    <citation type="submission" date="2021-02" db="EMBL/GenBank/DDBJ databases">
        <title>Sulfurospirillum tamanensis sp. nov.</title>
        <authorList>
            <person name="Frolova A."/>
            <person name="Merkel A."/>
            <person name="Slobodkin A."/>
        </authorList>
    </citation>
    <scope>NUCLEOTIDE SEQUENCE</scope>
    <source>
        <strain evidence="14">T05b</strain>
    </source>
</reference>
<evidence type="ECO:0000256" key="10">
    <source>
        <dbReference type="ARBA" id="ARBA00023306"/>
    </source>
</evidence>
<dbReference type="HAMAP" id="MF_00038">
    <property type="entry name" value="MraY"/>
    <property type="match status" value="1"/>
</dbReference>
<keyword evidence="12" id="KW-0460">Magnesium</keyword>
<keyword evidence="7 12" id="KW-0573">Peptidoglycan synthesis</keyword>
<evidence type="ECO:0000256" key="3">
    <source>
        <dbReference type="ARBA" id="ARBA00022618"/>
    </source>
</evidence>
<keyword evidence="10 12" id="KW-0131">Cell cycle</keyword>
<keyword evidence="12" id="KW-1003">Cell membrane</keyword>
<keyword evidence="12" id="KW-0479">Metal-binding</keyword>
<dbReference type="Proteomes" id="UP000703590">
    <property type="component" value="Unassembled WGS sequence"/>
</dbReference>
<comment type="similarity">
    <text evidence="2 12">Belongs to the glycosyltransferase 4 family. MraY subfamily.</text>
</comment>
<evidence type="ECO:0000256" key="7">
    <source>
        <dbReference type="ARBA" id="ARBA00022984"/>
    </source>
</evidence>
<feature type="transmembrane region" description="Helical" evidence="12">
    <location>
        <begin position="257"/>
        <end position="276"/>
    </location>
</feature>
<dbReference type="PROSITE" id="PS01347">
    <property type="entry name" value="MRAY_1"/>
    <property type="match status" value="1"/>
</dbReference>
<evidence type="ECO:0000256" key="8">
    <source>
        <dbReference type="ARBA" id="ARBA00022989"/>
    </source>
</evidence>
<feature type="transmembrane region" description="Helical" evidence="12">
    <location>
        <begin position="332"/>
        <end position="351"/>
    </location>
</feature>
<evidence type="ECO:0000256" key="4">
    <source>
        <dbReference type="ARBA" id="ARBA00022679"/>
    </source>
</evidence>
<name>A0ABS2WNT9_9BACT</name>
<feature type="transmembrane region" description="Helical" evidence="12">
    <location>
        <begin position="20"/>
        <end position="40"/>
    </location>
</feature>
<evidence type="ECO:0000256" key="12">
    <source>
        <dbReference type="HAMAP-Rule" id="MF_00038"/>
    </source>
</evidence>
<keyword evidence="9 12" id="KW-0472">Membrane</keyword>
<dbReference type="CDD" id="cd06852">
    <property type="entry name" value="GT_MraY"/>
    <property type="match status" value="1"/>
</dbReference>
<dbReference type="NCBIfam" id="TIGR00445">
    <property type="entry name" value="mraY"/>
    <property type="match status" value="1"/>
</dbReference>
<protein>
    <recommendedName>
        <fullName evidence="12 13">Phospho-N-acetylmuramoyl-pentapeptide-transferase</fullName>
        <ecNumber evidence="12 13">2.7.8.13</ecNumber>
    </recommendedName>
    <alternativeName>
        <fullName evidence="12">UDP-MurNAc-pentapeptide phosphotransferase</fullName>
    </alternativeName>
</protein>
<keyword evidence="4 12" id="KW-0808">Transferase</keyword>
<evidence type="ECO:0000256" key="11">
    <source>
        <dbReference type="ARBA" id="ARBA00023316"/>
    </source>
</evidence>
<dbReference type="InterPro" id="IPR003524">
    <property type="entry name" value="PNAcMuramoyl-5peptid_Trfase"/>
</dbReference>
<keyword evidence="5 12" id="KW-0812">Transmembrane</keyword>
<keyword evidence="6 12" id="KW-0133">Cell shape</keyword>
<comment type="caution">
    <text evidence="14">The sequence shown here is derived from an EMBL/GenBank/DDBJ whole genome shotgun (WGS) entry which is preliminary data.</text>
</comment>
<feature type="transmembrane region" description="Helical" evidence="12">
    <location>
        <begin position="200"/>
        <end position="224"/>
    </location>
</feature>
<feature type="transmembrane region" description="Helical" evidence="12">
    <location>
        <begin position="230"/>
        <end position="250"/>
    </location>
</feature>
<proteinExistence type="inferred from homology"/>
<dbReference type="RefSeq" id="WP_205457608.1">
    <property type="nucleotide sequence ID" value="NZ_JAFHKK010000001.1"/>
</dbReference>
<comment type="subcellular location">
    <subcellularLocation>
        <location evidence="12">Cell membrane</location>
        <topology evidence="12">Multi-pass membrane protein</topology>
    </subcellularLocation>
    <subcellularLocation>
        <location evidence="1">Membrane</location>
        <topology evidence="1">Multi-pass membrane protein</topology>
    </subcellularLocation>
</comment>
<reference evidence="14" key="2">
    <citation type="submission" date="2021-02" db="EMBL/GenBank/DDBJ databases">
        <authorList>
            <person name="Merkel A.Y."/>
        </authorList>
    </citation>
    <scope>NUCLEOTIDE SEQUENCE</scope>
    <source>
        <strain evidence="14">T05b</strain>
    </source>
</reference>
<accession>A0ABS2WNT9</accession>
<comment type="pathway">
    <text evidence="12">Cell wall biogenesis; peptidoglycan biosynthesis.</text>
</comment>
<comment type="function">
    <text evidence="12">Catalyzes the initial step of the lipid cycle reactions in the biosynthesis of the cell wall peptidoglycan: transfers peptidoglycan precursor phospho-MurNAc-pentapeptide from UDP-MurNAc-pentapeptide onto the lipid carrier undecaprenyl phosphate, yielding undecaprenyl-pyrophosphoryl-MurNAc-pentapeptide, known as lipid I.</text>
</comment>
<dbReference type="InterPro" id="IPR000715">
    <property type="entry name" value="Glycosyl_transferase_4"/>
</dbReference>
<comment type="catalytic activity">
    <reaction evidence="12">
        <text>UDP-N-acetyl-alpha-D-muramoyl-L-alanyl-gamma-D-glutamyl-meso-2,6-diaminopimeloyl-D-alanyl-D-alanine + di-trans,octa-cis-undecaprenyl phosphate = di-trans,octa-cis-undecaprenyl diphospho-N-acetyl-alpha-D-muramoyl-L-alanyl-D-glutamyl-meso-2,6-diaminopimeloyl-D-alanyl-D-alanine + UMP</text>
        <dbReference type="Rhea" id="RHEA:28386"/>
        <dbReference type="ChEBI" id="CHEBI:57865"/>
        <dbReference type="ChEBI" id="CHEBI:60392"/>
        <dbReference type="ChEBI" id="CHEBI:61386"/>
        <dbReference type="ChEBI" id="CHEBI:61387"/>
        <dbReference type="EC" id="2.7.8.13"/>
    </reaction>
</comment>
<feature type="transmembrane region" description="Helical" evidence="12">
    <location>
        <begin position="92"/>
        <end position="109"/>
    </location>
</feature>
<dbReference type="InterPro" id="IPR018480">
    <property type="entry name" value="PNAcMuramoyl-5peptid_Trfase_CS"/>
</dbReference>
<dbReference type="Pfam" id="PF00953">
    <property type="entry name" value="Glycos_transf_4"/>
    <property type="match status" value="1"/>
</dbReference>
<keyword evidence="11 12" id="KW-0961">Cell wall biogenesis/degradation</keyword>
<dbReference type="Pfam" id="PF10555">
    <property type="entry name" value="MraY_sig1"/>
    <property type="match status" value="1"/>
</dbReference>
<keyword evidence="15" id="KW-1185">Reference proteome</keyword>
<dbReference type="PROSITE" id="PS01348">
    <property type="entry name" value="MRAY_2"/>
    <property type="match status" value="1"/>
</dbReference>
<dbReference type="GO" id="GO:0016740">
    <property type="term" value="F:transferase activity"/>
    <property type="evidence" value="ECO:0007669"/>
    <property type="project" value="UniProtKB-KW"/>
</dbReference>
<sequence length="354" mass="38962">MFYWLYDVYAINLLQYITVRAGLAFFLAFTCTVVVLPWFIRWAKRRKASQPIYDLAPKTHQKKSNTPTMGGLFFLLTATFAILLCARLDNGFVLASLVCILGFGAIGIKDDSAKILGNNNQSGLSPKAKLALQAIVGLIVAALTLYATGIPTDFYLPFYKFPLFDLGWMSLLFWMLVMVSSSNAVNLTDGLDGLATVPSIFSMLTLGVFIYLSGHAVLGGYLLLPKVVGSGEVVIVATALIGSLMGFLWYNCYPAEVFMGDTGSLSIGAIIGYMAIISKNELLLLLIGFVFVLETVSVILQVGSFKARKKRIFLMAPIHHHFEMKGWAENKIIVRFWIIALLSNLIALTALKLR</sequence>
<dbReference type="PANTHER" id="PTHR22926:SF5">
    <property type="entry name" value="PHOSPHO-N-ACETYLMURAMOYL-PENTAPEPTIDE-TRANSFERASE HOMOLOG"/>
    <property type="match status" value="1"/>
</dbReference>
<evidence type="ECO:0000256" key="9">
    <source>
        <dbReference type="ARBA" id="ARBA00023136"/>
    </source>
</evidence>
<evidence type="ECO:0000256" key="2">
    <source>
        <dbReference type="ARBA" id="ARBA00005583"/>
    </source>
</evidence>
<feature type="transmembrane region" description="Helical" evidence="12">
    <location>
        <begin position="282"/>
        <end position="305"/>
    </location>
</feature>
<evidence type="ECO:0000256" key="1">
    <source>
        <dbReference type="ARBA" id="ARBA00004141"/>
    </source>
</evidence>
<gene>
    <name evidence="12" type="primary">mraY</name>
    <name evidence="14" type="ORF">JWV37_00085</name>
</gene>
<keyword evidence="3 12" id="KW-0132">Cell division</keyword>
<evidence type="ECO:0000256" key="6">
    <source>
        <dbReference type="ARBA" id="ARBA00022960"/>
    </source>
</evidence>
<comment type="cofactor">
    <cofactor evidence="12">
        <name>Mg(2+)</name>
        <dbReference type="ChEBI" id="CHEBI:18420"/>
    </cofactor>
</comment>
<evidence type="ECO:0000256" key="13">
    <source>
        <dbReference type="NCBIfam" id="TIGR00445"/>
    </source>
</evidence>
<dbReference type="EC" id="2.7.8.13" evidence="12 13"/>
<dbReference type="PANTHER" id="PTHR22926">
    <property type="entry name" value="PHOSPHO-N-ACETYLMURAMOYL-PENTAPEPTIDE-TRANSFERASE"/>
    <property type="match status" value="1"/>
</dbReference>
<feature type="transmembrane region" description="Helical" evidence="12">
    <location>
        <begin position="130"/>
        <end position="148"/>
    </location>
</feature>
<dbReference type="EMBL" id="JAFHKK010000001">
    <property type="protein sequence ID" value="MBN2963165.1"/>
    <property type="molecule type" value="Genomic_DNA"/>
</dbReference>
<feature type="transmembrane region" description="Helical" evidence="12">
    <location>
        <begin position="68"/>
        <end position="86"/>
    </location>
</feature>
<feature type="transmembrane region" description="Helical" evidence="12">
    <location>
        <begin position="168"/>
        <end position="188"/>
    </location>
</feature>
<organism evidence="14 15">
    <name type="scientific">Sulfurospirillum tamanense</name>
    <dbReference type="NCBI Taxonomy" id="2813362"/>
    <lineage>
        <taxon>Bacteria</taxon>
        <taxon>Pseudomonadati</taxon>
        <taxon>Campylobacterota</taxon>
        <taxon>Epsilonproteobacteria</taxon>
        <taxon>Campylobacterales</taxon>
        <taxon>Sulfurospirillaceae</taxon>
        <taxon>Sulfurospirillum</taxon>
    </lineage>
</organism>